<sequence>MTWVLSISPPSTFSWTSKDLAASIGVPVDTLNRTISFWISKGIITDSMDAESDDHIYTLVDMLDGSKNGVDNVSCGDQRSDEEGETSVGSQEQLQKEQAFNEQCIMVMLNNLGGHVIGSVL</sequence>
<keyword evidence="3" id="KW-1185">Reference proteome</keyword>
<dbReference type="AlphaFoldDB" id="A0A7J6WTN0"/>
<evidence type="ECO:0000256" key="1">
    <source>
        <dbReference type="SAM" id="MobiDB-lite"/>
    </source>
</evidence>
<dbReference type="PANTHER" id="PTHR45957:SF1">
    <property type="entry name" value="ANAPHASE-PROMOTING COMPLEX SUBUNIT 2"/>
    <property type="match status" value="1"/>
</dbReference>
<protein>
    <submittedName>
        <fullName evidence="2">Anaphase-promoting complex/cyclosome</fullName>
    </submittedName>
</protein>
<reference evidence="2 3" key="1">
    <citation type="submission" date="2020-06" db="EMBL/GenBank/DDBJ databases">
        <title>Transcriptomic and genomic resources for Thalictrum thalictroides and T. hernandezii: Facilitating candidate gene discovery in an emerging model plant lineage.</title>
        <authorList>
            <person name="Arias T."/>
            <person name="Riano-Pachon D.M."/>
            <person name="Di Stilio V.S."/>
        </authorList>
    </citation>
    <scope>NUCLEOTIDE SEQUENCE [LARGE SCALE GENOMIC DNA]</scope>
    <source>
        <strain evidence="3">cv. WT478/WT964</strain>
        <tissue evidence="2">Leaves</tissue>
    </source>
</reference>
<comment type="caution">
    <text evidence="2">The sequence shown here is derived from an EMBL/GenBank/DDBJ whole genome shotgun (WGS) entry which is preliminary data.</text>
</comment>
<dbReference type="PANTHER" id="PTHR45957">
    <property type="entry name" value="ANAPHASE-PROMOTING COMPLEX SUBUNIT 2"/>
    <property type="match status" value="1"/>
</dbReference>
<dbReference type="GO" id="GO:0005680">
    <property type="term" value="C:anaphase-promoting complex"/>
    <property type="evidence" value="ECO:0007669"/>
    <property type="project" value="TreeGrafter"/>
</dbReference>
<accession>A0A7J6WTN0</accession>
<dbReference type="EMBL" id="JABWDY010011195">
    <property type="protein sequence ID" value="KAF5200000.1"/>
    <property type="molecule type" value="Genomic_DNA"/>
</dbReference>
<proteinExistence type="predicted"/>
<organism evidence="2 3">
    <name type="scientific">Thalictrum thalictroides</name>
    <name type="common">Rue-anemone</name>
    <name type="synonym">Anemone thalictroides</name>
    <dbReference type="NCBI Taxonomy" id="46969"/>
    <lineage>
        <taxon>Eukaryota</taxon>
        <taxon>Viridiplantae</taxon>
        <taxon>Streptophyta</taxon>
        <taxon>Embryophyta</taxon>
        <taxon>Tracheophyta</taxon>
        <taxon>Spermatophyta</taxon>
        <taxon>Magnoliopsida</taxon>
        <taxon>Ranunculales</taxon>
        <taxon>Ranunculaceae</taxon>
        <taxon>Thalictroideae</taxon>
        <taxon>Thalictrum</taxon>
    </lineage>
</organism>
<dbReference type="InterPro" id="IPR044554">
    <property type="entry name" value="ANAPC2"/>
</dbReference>
<dbReference type="GO" id="GO:0070979">
    <property type="term" value="P:protein K11-linked ubiquitination"/>
    <property type="evidence" value="ECO:0007669"/>
    <property type="project" value="TreeGrafter"/>
</dbReference>
<dbReference type="OrthoDB" id="5581181at2759"/>
<evidence type="ECO:0000313" key="3">
    <source>
        <dbReference type="Proteomes" id="UP000554482"/>
    </source>
</evidence>
<dbReference type="Proteomes" id="UP000554482">
    <property type="component" value="Unassembled WGS sequence"/>
</dbReference>
<gene>
    <name evidence="2" type="ORF">FRX31_010410</name>
</gene>
<evidence type="ECO:0000313" key="2">
    <source>
        <dbReference type="EMBL" id="KAF5200000.1"/>
    </source>
</evidence>
<dbReference type="GO" id="GO:0007091">
    <property type="term" value="P:metaphase/anaphase transition of mitotic cell cycle"/>
    <property type="evidence" value="ECO:0007669"/>
    <property type="project" value="TreeGrafter"/>
</dbReference>
<name>A0A7J6WTN0_THATH</name>
<feature type="region of interest" description="Disordered" evidence="1">
    <location>
        <begin position="70"/>
        <end position="94"/>
    </location>
</feature>